<organism evidence="2 3">
    <name type="scientific">Psilocybe cf. subviscida</name>
    <dbReference type="NCBI Taxonomy" id="2480587"/>
    <lineage>
        <taxon>Eukaryota</taxon>
        <taxon>Fungi</taxon>
        <taxon>Dikarya</taxon>
        <taxon>Basidiomycota</taxon>
        <taxon>Agaricomycotina</taxon>
        <taxon>Agaricomycetes</taxon>
        <taxon>Agaricomycetidae</taxon>
        <taxon>Agaricales</taxon>
        <taxon>Agaricineae</taxon>
        <taxon>Strophariaceae</taxon>
        <taxon>Psilocybe</taxon>
    </lineage>
</organism>
<reference evidence="2 3" key="1">
    <citation type="journal article" date="2020" name="ISME J.">
        <title>Uncovering the hidden diversity of litter-decomposition mechanisms in mushroom-forming fungi.</title>
        <authorList>
            <person name="Floudas D."/>
            <person name="Bentzer J."/>
            <person name="Ahren D."/>
            <person name="Johansson T."/>
            <person name="Persson P."/>
            <person name="Tunlid A."/>
        </authorList>
    </citation>
    <scope>NUCLEOTIDE SEQUENCE [LARGE SCALE GENOMIC DNA]</scope>
    <source>
        <strain evidence="2 3">CBS 101986</strain>
    </source>
</reference>
<dbReference type="Proteomes" id="UP000567179">
    <property type="component" value="Unassembled WGS sequence"/>
</dbReference>
<evidence type="ECO:0000256" key="1">
    <source>
        <dbReference type="SAM" id="MobiDB-lite"/>
    </source>
</evidence>
<evidence type="ECO:0000313" key="3">
    <source>
        <dbReference type="Proteomes" id="UP000567179"/>
    </source>
</evidence>
<comment type="caution">
    <text evidence="2">The sequence shown here is derived from an EMBL/GenBank/DDBJ whole genome shotgun (WGS) entry which is preliminary data.</text>
</comment>
<feature type="region of interest" description="Disordered" evidence="1">
    <location>
        <begin position="317"/>
        <end position="384"/>
    </location>
</feature>
<proteinExistence type="predicted"/>
<keyword evidence="3" id="KW-1185">Reference proteome</keyword>
<name>A0A8H5BE84_9AGAR</name>
<accession>A0A8H5BE84</accession>
<dbReference type="EMBL" id="JAACJJ010000028">
    <property type="protein sequence ID" value="KAF5321739.1"/>
    <property type="molecule type" value="Genomic_DNA"/>
</dbReference>
<evidence type="ECO:0000313" key="2">
    <source>
        <dbReference type="EMBL" id="KAF5321739.1"/>
    </source>
</evidence>
<gene>
    <name evidence="2" type="ORF">D9619_002244</name>
</gene>
<dbReference type="AlphaFoldDB" id="A0A8H5BE84"/>
<sequence length="384" mass="41105">MTWRGLSDEIQHFLTLVKIPLPAAVSASAVFYPRVADSTQSVLDLVEWAFLSCGTPYSGSLCPPSQIAPPPPPSPLSGSAAWKSGSQNLLEKTPTSPLAPNFGSPTLNELAHKDILEIVRPLVIIFAFDAKAHSALHTLNPSVLLARYPGSLVLSEVQSRPQCERAVVGVAVMGSDFEPGRRPSNFVSTLGWNPSSLGPHQHASACSHKRESGFSHRFGAEEPCGDPSNYSLLPLPPSPQVWWAYVNAAPRSGFDTLPLFTPTTDPAPQRTTPEVLGRPLAASIITTNANASSSAPLAALGPLPLFPRHPRTITLPGGTEPEYTAPPYLQYSSPAPAHRPHRRRCQGPRLVDDGRSKDDPAHVGAVPVPATHPRQLPARHFDAV</sequence>
<feature type="compositionally biased region" description="Basic and acidic residues" evidence="1">
    <location>
        <begin position="350"/>
        <end position="361"/>
    </location>
</feature>
<protein>
    <submittedName>
        <fullName evidence="2">Uncharacterized protein</fullName>
    </submittedName>
</protein>